<dbReference type="InterPro" id="IPR028098">
    <property type="entry name" value="Glyco_trans_4-like_N"/>
</dbReference>
<dbReference type="Pfam" id="PF13439">
    <property type="entry name" value="Glyco_transf_4"/>
    <property type="match status" value="1"/>
</dbReference>
<dbReference type="PANTHER" id="PTHR45947:SF15">
    <property type="entry name" value="TEICHURONIC ACID BIOSYNTHESIS GLYCOSYLTRANSFERASE TUAC-RELATED"/>
    <property type="match status" value="1"/>
</dbReference>
<sequence length="343" mass="37928">MDCIEGIKITYPRYLCIPGQRFMVWNILLMYWGAYPVIKILHGRAGFNLIHSYGVLPAGFAGQLTAGRLNLRSTCTAIGLDINVFAQKSAAMKAMAKYVLANTGQIITVGRELALEINKLQLTDLKIKVIYNGVDDKTFDTAGISHTQAKMKLGFSQDQRMVLFVGRVVREKGVYELIEAFARVARKFSRVVLAIVGEGNEQASLKDLSIKRGIWNKVIFAGNLPQKELARWYAASEVVVLLSYYEGLPNVIKEAMSCGKAVVAAKAVGISELVVDGQTGFLVEPGQVDGAASALEKLLADSELGRKMGRRARSLIKAKDFNWRQTAQAYREVYRQLTEKSKV</sequence>
<dbReference type="Proteomes" id="UP000199337">
    <property type="component" value="Unassembled WGS sequence"/>
</dbReference>
<feature type="domain" description="Glycosyl transferase family 1" evidence="1">
    <location>
        <begin position="150"/>
        <end position="314"/>
    </location>
</feature>
<evidence type="ECO:0000313" key="4">
    <source>
        <dbReference type="Proteomes" id="UP000199337"/>
    </source>
</evidence>
<evidence type="ECO:0000259" key="2">
    <source>
        <dbReference type="Pfam" id="PF13439"/>
    </source>
</evidence>
<dbReference type="EMBL" id="FOOX01000011">
    <property type="protein sequence ID" value="SFG89211.1"/>
    <property type="molecule type" value="Genomic_DNA"/>
</dbReference>
<dbReference type="AlphaFoldDB" id="A0A1I2VPS9"/>
<gene>
    <name evidence="3" type="ORF">SAMN05660649_03043</name>
</gene>
<evidence type="ECO:0000259" key="1">
    <source>
        <dbReference type="Pfam" id="PF00534"/>
    </source>
</evidence>
<reference evidence="4" key="1">
    <citation type="submission" date="2016-10" db="EMBL/GenBank/DDBJ databases">
        <authorList>
            <person name="Varghese N."/>
            <person name="Submissions S."/>
        </authorList>
    </citation>
    <scope>NUCLEOTIDE SEQUENCE [LARGE SCALE GENOMIC DNA]</scope>
    <source>
        <strain evidence="4">DSM 17038</strain>
    </source>
</reference>
<dbReference type="PANTHER" id="PTHR45947">
    <property type="entry name" value="SULFOQUINOVOSYL TRANSFERASE SQD2"/>
    <property type="match status" value="1"/>
</dbReference>
<keyword evidence="4" id="KW-1185">Reference proteome</keyword>
<keyword evidence="3" id="KW-0808">Transferase</keyword>
<name>A0A1I2VPS9_9FIRM</name>
<dbReference type="InterPro" id="IPR050194">
    <property type="entry name" value="Glycosyltransferase_grp1"/>
</dbReference>
<dbReference type="Gene3D" id="3.40.50.2000">
    <property type="entry name" value="Glycogen Phosphorylase B"/>
    <property type="match status" value="2"/>
</dbReference>
<dbReference type="Pfam" id="PF00534">
    <property type="entry name" value="Glycos_transf_1"/>
    <property type="match status" value="1"/>
</dbReference>
<proteinExistence type="predicted"/>
<feature type="domain" description="Glycosyltransferase subfamily 4-like N-terminal" evidence="2">
    <location>
        <begin position="23"/>
        <end position="136"/>
    </location>
</feature>
<dbReference type="SUPFAM" id="SSF53756">
    <property type="entry name" value="UDP-Glycosyltransferase/glycogen phosphorylase"/>
    <property type="match status" value="1"/>
</dbReference>
<dbReference type="GO" id="GO:0016757">
    <property type="term" value="F:glycosyltransferase activity"/>
    <property type="evidence" value="ECO:0007669"/>
    <property type="project" value="InterPro"/>
</dbReference>
<dbReference type="InterPro" id="IPR001296">
    <property type="entry name" value="Glyco_trans_1"/>
</dbReference>
<evidence type="ECO:0000313" key="3">
    <source>
        <dbReference type="EMBL" id="SFG89211.1"/>
    </source>
</evidence>
<protein>
    <submittedName>
        <fullName evidence="3">Glycosyltransferase involved in cell wall bisynthesis</fullName>
    </submittedName>
</protein>
<dbReference type="STRING" id="341036.SAMN05660649_03043"/>
<organism evidence="3 4">
    <name type="scientific">Desulfotruncus arcticus DSM 17038</name>
    <dbReference type="NCBI Taxonomy" id="1121424"/>
    <lineage>
        <taxon>Bacteria</taxon>
        <taxon>Bacillati</taxon>
        <taxon>Bacillota</taxon>
        <taxon>Clostridia</taxon>
        <taxon>Eubacteriales</taxon>
        <taxon>Desulfallaceae</taxon>
        <taxon>Desulfotruncus</taxon>
    </lineage>
</organism>
<accession>A0A1I2VPS9</accession>
<dbReference type="OrthoDB" id="9810929at2"/>